<dbReference type="GO" id="GO:0030170">
    <property type="term" value="F:pyridoxal phosphate binding"/>
    <property type="evidence" value="ECO:0007669"/>
    <property type="project" value="InterPro"/>
</dbReference>
<dbReference type="Gene3D" id="1.10.20.110">
    <property type="match status" value="1"/>
</dbReference>
<keyword evidence="5" id="KW-1185">Reference proteome</keyword>
<dbReference type="PANTHER" id="PTHR43795:SF2">
    <property type="entry name" value="BIFUNCTIONAL ASPARTATE AMINOTRANSFERASE AND GLUTAMATE_ASPARTATE-PREPHENATE AMINOTRANSFERASE"/>
    <property type="match status" value="1"/>
</dbReference>
<dbReference type="InterPro" id="IPR015421">
    <property type="entry name" value="PyrdxlP-dep_Trfase_major"/>
</dbReference>
<keyword evidence="2" id="KW-0032">Aminotransferase</keyword>
<proteinExistence type="inferred from homology"/>
<comment type="cofactor">
    <cofactor evidence="2">
        <name>pyridoxal 5'-phosphate</name>
        <dbReference type="ChEBI" id="CHEBI:597326"/>
    </cofactor>
</comment>
<sequence>MPLPYPTRDQIAALQTLSPFELKAALGALAGEHERRTAFQMLNAGRGNPNFVATTPREAFFALGEFALEECRRTNEWDAELAGIPTQDGISERFRAWLQAHPKTDGAGISLLRRLLDHGVNEYGFNPDAFVWELADSIIGDHYPEPDRMLTHAEKIVHEYLVQEMGGPAGFDGTWDLFAVEGGTAAMCYIFDTLSKNRLLSKGDRIAIMVPVFTPYLEIPQLEEYDFDCVYLNATSMTEDHHHTWQFPDEELDKLRDPSIKALFVVNPTNPPSVRLADSTLAYVKSIVAHDNPGLIVITDDVYGTFINGFRSLMAEIPRNTIGVYSFSKYFGATGWRLGVIAVGEDNIFDEALAALPETDRQHLDRRYSTLTLHPERIKFVDRLVADSRSVALNHTAGLSLPQQCQMLLFSAYCLLDTDNTYKAEAQRLLAGRLNALLEGLRIELPEDPLRVGYYIELDLILWAEASYGPKFAEWMRENYEPTDILFRLAEQTGIVALNGGGFAGPAWSIRISIANLADEQYHQIGASLRAVGDQYVDEWRGK</sequence>
<dbReference type="InterPro" id="IPR050478">
    <property type="entry name" value="Ethylene_sulfur-biosynth"/>
</dbReference>
<keyword evidence="2" id="KW-0808">Transferase</keyword>
<dbReference type="EC" id="2.6.1.-" evidence="2"/>
<dbReference type="InterPro" id="IPR004838">
    <property type="entry name" value="NHTrfase_class1_PyrdxlP-BS"/>
</dbReference>
<evidence type="ECO:0000259" key="3">
    <source>
        <dbReference type="Pfam" id="PF00155"/>
    </source>
</evidence>
<dbReference type="Gene3D" id="3.40.640.10">
    <property type="entry name" value="Type I PLP-dependent aspartate aminotransferase-like (Major domain)"/>
    <property type="match status" value="1"/>
</dbReference>
<dbReference type="InterPro" id="IPR015424">
    <property type="entry name" value="PyrdxlP-dep_Trfase"/>
</dbReference>
<dbReference type="PANTHER" id="PTHR43795">
    <property type="entry name" value="BIFUNCTIONAL ASPARTATE AMINOTRANSFERASE AND GLUTAMATE/ASPARTATE-PREPHENATE AMINOTRANSFERASE-RELATED"/>
    <property type="match status" value="1"/>
</dbReference>
<accession>A0A1G7C236</accession>
<dbReference type="Gene3D" id="3.90.1150.10">
    <property type="entry name" value="Aspartate Aminotransferase, domain 1"/>
    <property type="match status" value="1"/>
</dbReference>
<gene>
    <name evidence="4" type="ORF">SAMN05421872_12023</name>
</gene>
<evidence type="ECO:0000313" key="5">
    <source>
        <dbReference type="Proteomes" id="UP000199034"/>
    </source>
</evidence>
<feature type="domain" description="Aminotransferase class I/classII large" evidence="3">
    <location>
        <begin position="182"/>
        <end position="350"/>
    </location>
</feature>
<organism evidence="4 5">
    <name type="scientific">Nocardioides lianchengensis</name>
    <dbReference type="NCBI Taxonomy" id="1045774"/>
    <lineage>
        <taxon>Bacteria</taxon>
        <taxon>Bacillati</taxon>
        <taxon>Actinomycetota</taxon>
        <taxon>Actinomycetes</taxon>
        <taxon>Propionibacteriales</taxon>
        <taxon>Nocardioidaceae</taxon>
        <taxon>Nocardioides</taxon>
    </lineage>
</organism>
<dbReference type="EMBL" id="FMZM01000020">
    <property type="protein sequence ID" value="SDE33408.1"/>
    <property type="molecule type" value="Genomic_DNA"/>
</dbReference>
<dbReference type="NCBIfam" id="TIGR03801">
    <property type="entry name" value="asp_4_decarbox"/>
    <property type="match status" value="1"/>
</dbReference>
<dbReference type="Pfam" id="PF00155">
    <property type="entry name" value="Aminotran_1_2"/>
    <property type="match status" value="1"/>
</dbReference>
<evidence type="ECO:0000256" key="1">
    <source>
        <dbReference type="ARBA" id="ARBA00022898"/>
    </source>
</evidence>
<reference evidence="4 5" key="1">
    <citation type="submission" date="2016-10" db="EMBL/GenBank/DDBJ databases">
        <authorList>
            <person name="de Groot N.N."/>
        </authorList>
    </citation>
    <scope>NUCLEOTIDE SEQUENCE [LARGE SCALE GENOMIC DNA]</scope>
    <source>
        <strain evidence="4 5">CGMCC 4.6858</strain>
    </source>
</reference>
<evidence type="ECO:0000256" key="2">
    <source>
        <dbReference type="RuleBase" id="RU000481"/>
    </source>
</evidence>
<dbReference type="NCBIfam" id="NF006755">
    <property type="entry name" value="PRK09275.1"/>
    <property type="match status" value="1"/>
</dbReference>
<dbReference type="SUPFAM" id="SSF53383">
    <property type="entry name" value="PLP-dependent transferases"/>
    <property type="match status" value="1"/>
</dbReference>
<dbReference type="STRING" id="1045774.SAMN05421872_12023"/>
<dbReference type="PROSITE" id="PS00105">
    <property type="entry name" value="AA_TRANSFER_CLASS_1"/>
    <property type="match status" value="1"/>
</dbReference>
<dbReference type="InterPro" id="IPR015422">
    <property type="entry name" value="PyrdxlP-dep_Trfase_small"/>
</dbReference>
<name>A0A1G7C236_9ACTN</name>
<dbReference type="RefSeq" id="WP_090861059.1">
    <property type="nucleotide sequence ID" value="NZ_FMZM01000020.1"/>
</dbReference>
<evidence type="ECO:0000313" key="4">
    <source>
        <dbReference type="EMBL" id="SDE33408.1"/>
    </source>
</evidence>
<dbReference type="OrthoDB" id="4436468at2"/>
<protein>
    <recommendedName>
        <fullName evidence="2">Aminotransferase</fullName>
        <ecNumber evidence="2">2.6.1.-</ecNumber>
    </recommendedName>
</protein>
<dbReference type="AlphaFoldDB" id="A0A1G7C236"/>
<dbReference type="GO" id="GO:0008483">
    <property type="term" value="F:transaminase activity"/>
    <property type="evidence" value="ECO:0007669"/>
    <property type="project" value="UniProtKB-KW"/>
</dbReference>
<dbReference type="GO" id="GO:0006520">
    <property type="term" value="P:amino acid metabolic process"/>
    <property type="evidence" value="ECO:0007669"/>
    <property type="project" value="TreeGrafter"/>
</dbReference>
<dbReference type="Proteomes" id="UP000199034">
    <property type="component" value="Unassembled WGS sequence"/>
</dbReference>
<dbReference type="CDD" id="cd00609">
    <property type="entry name" value="AAT_like"/>
    <property type="match status" value="1"/>
</dbReference>
<dbReference type="InterPro" id="IPR004839">
    <property type="entry name" value="Aminotransferase_I/II_large"/>
</dbReference>
<comment type="similarity">
    <text evidence="2">Belongs to the class-I pyridoxal-phosphate-dependent aminotransferase family.</text>
</comment>
<dbReference type="InterPro" id="IPR022518">
    <property type="entry name" value="Aspartate_4-decarboxylase"/>
</dbReference>
<keyword evidence="1" id="KW-0663">Pyridoxal phosphate</keyword>